<reference evidence="4" key="1">
    <citation type="submission" date="2021-05" db="EMBL/GenBank/DDBJ databases">
        <title>Energy efficiency and biological interactions define the core microbiome of deep oligotrophic groundwater.</title>
        <authorList>
            <person name="Mehrshad M."/>
            <person name="Lopez-Fernandez M."/>
            <person name="Bell E."/>
            <person name="Bernier-Latmani R."/>
            <person name="Bertilsson S."/>
            <person name="Dopson M."/>
        </authorList>
    </citation>
    <scope>NUCLEOTIDE SEQUENCE</scope>
    <source>
        <strain evidence="4">Modern_marine.mb.64</strain>
    </source>
</reference>
<evidence type="ECO:0000313" key="5">
    <source>
        <dbReference type="Proteomes" id="UP000777784"/>
    </source>
</evidence>
<dbReference type="SUPFAM" id="SSF54001">
    <property type="entry name" value="Cysteine proteinases"/>
    <property type="match status" value="1"/>
</dbReference>
<sequence length="789" mass="83824">MVEQNGSWAGSENPGIVDAQDIVVDGVVLARCYSIAPMGYIIVPILKEMMPIKAYSMDSHFDVHQTVGFPQLLKERLHIYTKTFSDKYGNLEAIQPLSGDIVFNPAQKERWAQCSADPALFLNTLATDGSSSRSTVGPLLSTVWHQGSPYNNLCPDGDGGRCIVGCVSTAVSQVMKYFEWPPSGIGDHSYYWPGDTSCGGSTPGETLYADFSDPYAWENMPNGCFPICGEIAQDALAELCYEVAVAFNMNFGNCGSGAYTSEAITIMPGYFLYDNSINQQYRGSYTAEAWFEMIKYEINNGRPMLYSFNSGTSGHAVVCDGWLDELGFSQYHINYGWGDEHTAWYTVDDIFGATGGERIIRNISPEPISVTLSADGLGDYPTIQEAVSDLYGGCIIELADGVYSGDGNRDIVLAGKSLTIRSQSGDPAACIIDCEGTVENPHRGLVLSMGEDSECVIENITITNGYDGSGGGGVSIDGIATPVLSGCVFSNNTSSWGGAVYVNNGANPTFNNCRFTQNSATNSGGALRIRNSDASLNYCVFDGNSTDGKGGALECRSSSPDISYCTFLQNSAVSDGGGIHLLTSSSPVITNTIIALGTAGNAVHCADTGSVPTFSCCDIFSNAGGPGAAGSWIGTNNNIALEPLFCDMAGGDFQQCADSPCASGQSPCGMQIGAYDVGCSSCGAGADVEPISLPNRLTLSPCAPNPFGTLTEITYSLPDGAGLHQMVLSIYGPSGRLVRTLINSKRSAGIYHVSWDGTDQTGKPVANGVYFYQLRWNDRSETRRVLLIK</sequence>
<dbReference type="InterPro" id="IPR038765">
    <property type="entry name" value="Papain-like_cys_pep_sf"/>
</dbReference>
<feature type="active site" description="Nucleophile" evidence="1">
    <location>
        <position position="166"/>
    </location>
</feature>
<dbReference type="Gene3D" id="2.160.20.10">
    <property type="entry name" value="Single-stranded right-handed beta-helix, Pectin lyase-like"/>
    <property type="match status" value="1"/>
</dbReference>
<dbReference type="Pfam" id="PF13860">
    <property type="entry name" value="FlgD_ig"/>
    <property type="match status" value="1"/>
</dbReference>
<feature type="domain" description="FlgD/Vpr Ig-like" evidence="3">
    <location>
        <begin position="724"/>
        <end position="772"/>
    </location>
</feature>
<proteinExistence type="predicted"/>
<dbReference type="Gene3D" id="3.90.70.50">
    <property type="entry name" value="Peptidase C10, streptopain"/>
    <property type="match status" value="1"/>
</dbReference>
<evidence type="ECO:0000256" key="1">
    <source>
        <dbReference type="PIRSR" id="PIRSR600200-1"/>
    </source>
</evidence>
<gene>
    <name evidence="4" type="ORF">KJ970_19665</name>
</gene>
<dbReference type="PRINTS" id="PR00797">
    <property type="entry name" value="STREPTOPAIN"/>
</dbReference>
<feature type="domain" description="Right handed beta helix" evidence="2">
    <location>
        <begin position="449"/>
        <end position="592"/>
    </location>
</feature>
<dbReference type="PANTHER" id="PTHR11319:SF35">
    <property type="entry name" value="OUTER MEMBRANE PROTEIN PMPC-RELATED"/>
    <property type="match status" value="1"/>
</dbReference>
<dbReference type="AlphaFoldDB" id="A0A948RZ99"/>
<name>A0A948RZ99_UNCEI</name>
<evidence type="ECO:0000259" key="3">
    <source>
        <dbReference type="Pfam" id="PF13860"/>
    </source>
</evidence>
<accession>A0A948RZ99</accession>
<dbReference type="InterPro" id="IPR025965">
    <property type="entry name" value="FlgD/Vpr_Ig-like"/>
</dbReference>
<dbReference type="NCBIfam" id="TIGR04183">
    <property type="entry name" value="Por_Secre_tail"/>
    <property type="match status" value="1"/>
</dbReference>
<dbReference type="InterPro" id="IPR000200">
    <property type="entry name" value="Peptidase_C10"/>
</dbReference>
<dbReference type="InterPro" id="IPR011050">
    <property type="entry name" value="Pectin_lyase_fold/virulence"/>
</dbReference>
<dbReference type="Gene3D" id="2.60.40.4070">
    <property type="match status" value="1"/>
</dbReference>
<dbReference type="GO" id="GO:0008234">
    <property type="term" value="F:cysteine-type peptidase activity"/>
    <property type="evidence" value="ECO:0007669"/>
    <property type="project" value="InterPro"/>
</dbReference>
<dbReference type="PANTHER" id="PTHR11319">
    <property type="entry name" value="G PROTEIN-COUPLED RECEPTOR-RELATED"/>
    <property type="match status" value="1"/>
</dbReference>
<dbReference type="GO" id="GO:0006508">
    <property type="term" value="P:proteolysis"/>
    <property type="evidence" value="ECO:0007669"/>
    <property type="project" value="InterPro"/>
</dbReference>
<organism evidence="4 5">
    <name type="scientific">Eiseniibacteriota bacterium</name>
    <dbReference type="NCBI Taxonomy" id="2212470"/>
    <lineage>
        <taxon>Bacteria</taxon>
        <taxon>Candidatus Eiseniibacteriota</taxon>
    </lineage>
</organism>
<dbReference type="InterPro" id="IPR006626">
    <property type="entry name" value="PbH1"/>
</dbReference>
<feature type="active site" description="Proton acceptor" evidence="1">
    <location>
        <position position="315"/>
    </location>
</feature>
<dbReference type="InterPro" id="IPR012334">
    <property type="entry name" value="Pectin_lyas_fold"/>
</dbReference>
<dbReference type="InterPro" id="IPR044934">
    <property type="entry name" value="Streptopain_sf"/>
</dbReference>
<dbReference type="InterPro" id="IPR026444">
    <property type="entry name" value="Secre_tail"/>
</dbReference>
<evidence type="ECO:0000259" key="2">
    <source>
        <dbReference type="Pfam" id="PF13229"/>
    </source>
</evidence>
<evidence type="ECO:0000313" key="4">
    <source>
        <dbReference type="EMBL" id="MBU2693141.1"/>
    </source>
</evidence>
<dbReference type="EMBL" id="JAHJDP010000116">
    <property type="protein sequence ID" value="MBU2693141.1"/>
    <property type="molecule type" value="Genomic_DNA"/>
</dbReference>
<dbReference type="Pfam" id="PF01640">
    <property type="entry name" value="Peptidase_C10"/>
    <property type="match status" value="1"/>
</dbReference>
<dbReference type="SUPFAM" id="SSF51126">
    <property type="entry name" value="Pectin lyase-like"/>
    <property type="match status" value="1"/>
</dbReference>
<dbReference type="SMART" id="SM00710">
    <property type="entry name" value="PbH1"/>
    <property type="match status" value="4"/>
</dbReference>
<protein>
    <submittedName>
        <fullName evidence="4">C10 family peptidase</fullName>
    </submittedName>
</protein>
<dbReference type="Pfam" id="PF13229">
    <property type="entry name" value="Beta_helix"/>
    <property type="match status" value="1"/>
</dbReference>
<comment type="caution">
    <text evidence="4">The sequence shown here is derived from an EMBL/GenBank/DDBJ whole genome shotgun (WGS) entry which is preliminary data.</text>
</comment>
<dbReference type="Proteomes" id="UP000777784">
    <property type="component" value="Unassembled WGS sequence"/>
</dbReference>
<dbReference type="InterPro" id="IPR039448">
    <property type="entry name" value="Beta_helix"/>
</dbReference>